<protein>
    <recommendedName>
        <fullName evidence="1">AAA+ ATPase domain-containing protein</fullName>
    </recommendedName>
</protein>
<dbReference type="InterPro" id="IPR027417">
    <property type="entry name" value="P-loop_NTPase"/>
</dbReference>
<dbReference type="InterPro" id="IPR003593">
    <property type="entry name" value="AAA+_ATPase"/>
</dbReference>
<dbReference type="Proteomes" id="UP000578697">
    <property type="component" value="Unassembled WGS sequence"/>
</dbReference>
<dbReference type="GO" id="GO:0005524">
    <property type="term" value="F:ATP binding"/>
    <property type="evidence" value="ECO:0007669"/>
    <property type="project" value="InterPro"/>
</dbReference>
<proteinExistence type="predicted"/>
<dbReference type="GO" id="GO:0016887">
    <property type="term" value="F:ATP hydrolysis activity"/>
    <property type="evidence" value="ECO:0007669"/>
    <property type="project" value="InterPro"/>
</dbReference>
<accession>A0A840SIM9</accession>
<dbReference type="PANTHER" id="PTHR37291:SF1">
    <property type="entry name" value="TYPE IV METHYL-DIRECTED RESTRICTION ENZYME ECOKMCRB SUBUNIT"/>
    <property type="match status" value="1"/>
</dbReference>
<evidence type="ECO:0000313" key="3">
    <source>
        <dbReference type="Proteomes" id="UP000578697"/>
    </source>
</evidence>
<sequence>MAKKRGRFSFDEMEIEPGAELVFKNDENIKCTVKDEHNVIYQGQTVSLSSLTVQVGKFSNNMPPLPYWKYNGRLLIDIFNEVNPVVENSVELDELHMDFLKRFPLEKLDSMDIDEYVIGLSNDNFSNLIEFKTRALGGIGGGTAAKHGIYAKKQKDCNVSGIMQDDKYAWYKKYGETAQEAFKNVRAIVSKVAHLANEGNFAEIDKIDFSRSVKLKIAFMYSNKNMMNIFQDKALNYLCRIHNIDQTLGFAEKSHALAETVDKANFWKSGLWREWEISEENTETENDNFASDSKVHYWLYSPGTQADKWDEFREKGVMGVSFEKIGNLSSYATRSDMVAQMQTVSGRTGNFKMDSLAAWQFVYEMKEGDVIFAKKGRNTLIGRGIVTSNYYFDDKESDYPHLREVKWTHNEEHEHPDGMATMKTLTDITKDIGYVESLNALFLGDEELTQEIEESDISYKAYTKDDFLTDVYMSEKDLNTIDHLLTSKKNIILQGAPGVGKTFAAKRLAYALMEKKDSSRVQMIQFHQSYSYEDFIMGYRPVENGFKLETGAFYDFCKKASEDEENKYYFIIDEINRGNLSKIFGELFMLIESDKRGQELRLLYKKEMFSVPKNVYIIGLMNTADRSLAMLDYALRRRFAFFNIKPGFDSEGFRDYQDELKFTKFDALIQKIKDLNQAIENDASLGKGFCIGHSYFCNLKPETISDEKLQEIVEYEMIPLLEEYWFDEPEKVKQWSNALLSVVR</sequence>
<name>A0A840SIM9_9SPIR</name>
<evidence type="ECO:0000313" key="2">
    <source>
        <dbReference type="EMBL" id="MBB5220018.1"/>
    </source>
</evidence>
<reference evidence="2 3" key="1">
    <citation type="submission" date="2020-08" db="EMBL/GenBank/DDBJ databases">
        <title>Genomic Encyclopedia of Type Strains, Phase IV (KMG-IV): sequencing the most valuable type-strain genomes for metagenomic binning, comparative biology and taxonomic classification.</title>
        <authorList>
            <person name="Goeker M."/>
        </authorList>
    </citation>
    <scope>NUCLEOTIDE SEQUENCE [LARGE SCALE GENOMIC DNA]</scope>
    <source>
        <strain evidence="2 3">DSM 103679</strain>
    </source>
</reference>
<dbReference type="SMART" id="SM00382">
    <property type="entry name" value="AAA"/>
    <property type="match status" value="1"/>
</dbReference>
<dbReference type="CDD" id="cd00009">
    <property type="entry name" value="AAA"/>
    <property type="match status" value="1"/>
</dbReference>
<dbReference type="SUPFAM" id="SSF52540">
    <property type="entry name" value="P-loop containing nucleoside triphosphate hydrolases"/>
    <property type="match status" value="2"/>
</dbReference>
<evidence type="ECO:0000259" key="1">
    <source>
        <dbReference type="SMART" id="SM00382"/>
    </source>
</evidence>
<organism evidence="2 3">
    <name type="scientific">Treponema rectale</name>
    <dbReference type="NCBI Taxonomy" id="744512"/>
    <lineage>
        <taxon>Bacteria</taxon>
        <taxon>Pseudomonadati</taxon>
        <taxon>Spirochaetota</taxon>
        <taxon>Spirochaetia</taxon>
        <taxon>Spirochaetales</taxon>
        <taxon>Treponemataceae</taxon>
        <taxon>Treponema</taxon>
    </lineage>
</organism>
<keyword evidence="3" id="KW-1185">Reference proteome</keyword>
<dbReference type="InterPro" id="IPR052934">
    <property type="entry name" value="Methyl-DNA_Rec/Restrict_Enz"/>
</dbReference>
<dbReference type="Gene3D" id="3.40.50.300">
    <property type="entry name" value="P-loop containing nucleotide triphosphate hydrolases"/>
    <property type="match status" value="1"/>
</dbReference>
<dbReference type="EMBL" id="JACHFR010000005">
    <property type="protein sequence ID" value="MBB5220018.1"/>
    <property type="molecule type" value="Genomic_DNA"/>
</dbReference>
<dbReference type="RefSeq" id="WP_221266596.1">
    <property type="nucleotide sequence ID" value="NZ_JACHFR010000005.1"/>
</dbReference>
<dbReference type="AlphaFoldDB" id="A0A840SIM9"/>
<dbReference type="PANTHER" id="PTHR37291">
    <property type="entry name" value="5-METHYLCYTOSINE-SPECIFIC RESTRICTION ENZYME B"/>
    <property type="match status" value="1"/>
</dbReference>
<dbReference type="Pfam" id="PF07728">
    <property type="entry name" value="AAA_5"/>
    <property type="match status" value="1"/>
</dbReference>
<feature type="domain" description="AAA+ ATPase" evidence="1">
    <location>
        <begin position="487"/>
        <end position="645"/>
    </location>
</feature>
<dbReference type="InterPro" id="IPR011704">
    <property type="entry name" value="ATPase_dyneun-rel_AAA"/>
</dbReference>
<comment type="caution">
    <text evidence="2">The sequence shown here is derived from an EMBL/GenBank/DDBJ whole genome shotgun (WGS) entry which is preliminary data.</text>
</comment>
<gene>
    <name evidence="2" type="ORF">HNP77_002408</name>
</gene>